<comment type="caution">
    <text evidence="2">The sequence shown here is derived from an EMBL/GenBank/DDBJ whole genome shotgun (WGS) entry which is preliminary data.</text>
</comment>
<reference evidence="2 3" key="1">
    <citation type="journal article" date="2016" name="Sci. Rep.">
        <title>The genome sequence of the outbreeding globe artichoke constructed de novo incorporating a phase-aware low-pass sequencing strategy of F1 progeny.</title>
        <authorList>
            <person name="Scaglione D."/>
            <person name="Reyes-Chin-Wo S."/>
            <person name="Acquadro A."/>
            <person name="Froenicke L."/>
            <person name="Portis E."/>
            <person name="Beitel C."/>
            <person name="Tirone M."/>
            <person name="Mauro R."/>
            <person name="Lo Monaco A."/>
            <person name="Mauromicale G."/>
            <person name="Faccioli P."/>
            <person name="Cattivelli L."/>
            <person name="Rieseberg L."/>
            <person name="Michelmore R."/>
            <person name="Lanteri S."/>
        </authorList>
    </citation>
    <scope>NUCLEOTIDE SEQUENCE [LARGE SCALE GENOMIC DNA]</scope>
    <source>
        <strain evidence="2">2C</strain>
    </source>
</reference>
<name>A0A103Y357_CYNCS</name>
<accession>A0A103Y357</accession>
<evidence type="ECO:0000313" key="3">
    <source>
        <dbReference type="Proteomes" id="UP000243975"/>
    </source>
</evidence>
<dbReference type="Gramene" id="KVI01645">
    <property type="protein sequence ID" value="KVI01645"/>
    <property type="gene ID" value="Ccrd_020078"/>
</dbReference>
<evidence type="ECO:0000313" key="2">
    <source>
        <dbReference type="EMBL" id="KVI01645.1"/>
    </source>
</evidence>
<evidence type="ECO:0000256" key="1">
    <source>
        <dbReference type="SAM" id="Phobius"/>
    </source>
</evidence>
<dbReference type="AlphaFoldDB" id="A0A103Y357"/>
<dbReference type="EMBL" id="LEKV01002905">
    <property type="protein sequence ID" value="KVI01645.1"/>
    <property type="molecule type" value="Genomic_DNA"/>
</dbReference>
<keyword evidence="1" id="KW-1133">Transmembrane helix</keyword>
<organism evidence="2 3">
    <name type="scientific">Cynara cardunculus var. scolymus</name>
    <name type="common">Globe artichoke</name>
    <name type="synonym">Cynara scolymus</name>
    <dbReference type="NCBI Taxonomy" id="59895"/>
    <lineage>
        <taxon>Eukaryota</taxon>
        <taxon>Viridiplantae</taxon>
        <taxon>Streptophyta</taxon>
        <taxon>Embryophyta</taxon>
        <taxon>Tracheophyta</taxon>
        <taxon>Spermatophyta</taxon>
        <taxon>Magnoliopsida</taxon>
        <taxon>eudicotyledons</taxon>
        <taxon>Gunneridae</taxon>
        <taxon>Pentapetalae</taxon>
        <taxon>asterids</taxon>
        <taxon>campanulids</taxon>
        <taxon>Asterales</taxon>
        <taxon>Asteraceae</taxon>
        <taxon>Carduoideae</taxon>
        <taxon>Cardueae</taxon>
        <taxon>Carduinae</taxon>
        <taxon>Cynara</taxon>
    </lineage>
</organism>
<keyword evidence="3" id="KW-1185">Reference proteome</keyword>
<sequence>MVSPQRNTWYVRDRTDSQEIINFQSFPPVFTPARHVVGPQCDPVSVLLRCTRFISLTQKEGRSGKEGALASEFRWHLSFTPLFDCRSGIYVSLSGSLAPLVISFYVMSLSSP</sequence>
<keyword evidence="1" id="KW-0812">Transmembrane</keyword>
<protein>
    <submittedName>
        <fullName evidence="2">Uncharacterized protein</fullName>
    </submittedName>
</protein>
<dbReference type="Proteomes" id="UP000243975">
    <property type="component" value="Unassembled WGS sequence"/>
</dbReference>
<feature type="transmembrane region" description="Helical" evidence="1">
    <location>
        <begin position="88"/>
        <end position="107"/>
    </location>
</feature>
<gene>
    <name evidence="2" type="ORF">Ccrd_020078</name>
</gene>
<proteinExistence type="predicted"/>
<keyword evidence="1" id="KW-0472">Membrane</keyword>
<feature type="non-terminal residue" evidence="2">
    <location>
        <position position="1"/>
    </location>
</feature>